<comment type="caution">
    <text evidence="3">The sequence shown here is derived from an EMBL/GenBank/DDBJ whole genome shotgun (WGS) entry which is preliminary data.</text>
</comment>
<evidence type="ECO:0000313" key="4">
    <source>
        <dbReference type="Proteomes" id="UP001303046"/>
    </source>
</evidence>
<feature type="region of interest" description="Disordered" evidence="1">
    <location>
        <begin position="85"/>
        <end position="105"/>
    </location>
</feature>
<evidence type="ECO:0000313" key="3">
    <source>
        <dbReference type="EMBL" id="KAK6740312.1"/>
    </source>
</evidence>
<feature type="compositionally biased region" description="Low complexity" evidence="1">
    <location>
        <begin position="8"/>
        <end position="17"/>
    </location>
</feature>
<evidence type="ECO:0000256" key="1">
    <source>
        <dbReference type="SAM" id="MobiDB-lite"/>
    </source>
</evidence>
<feature type="compositionally biased region" description="Basic residues" evidence="1">
    <location>
        <begin position="91"/>
        <end position="105"/>
    </location>
</feature>
<dbReference type="Proteomes" id="UP001303046">
    <property type="component" value="Unassembled WGS sequence"/>
</dbReference>
<feature type="compositionally biased region" description="Basic and acidic residues" evidence="1">
    <location>
        <begin position="24"/>
        <end position="36"/>
    </location>
</feature>
<proteinExistence type="predicted"/>
<feature type="region of interest" description="Disordered" evidence="1">
    <location>
        <begin position="1"/>
        <end position="36"/>
    </location>
</feature>
<keyword evidence="2" id="KW-0472">Membrane</keyword>
<name>A0ABR1CPN6_NECAM</name>
<accession>A0ABR1CPN6</accession>
<organism evidence="3 4">
    <name type="scientific">Necator americanus</name>
    <name type="common">Human hookworm</name>
    <dbReference type="NCBI Taxonomy" id="51031"/>
    <lineage>
        <taxon>Eukaryota</taxon>
        <taxon>Metazoa</taxon>
        <taxon>Ecdysozoa</taxon>
        <taxon>Nematoda</taxon>
        <taxon>Chromadorea</taxon>
        <taxon>Rhabditida</taxon>
        <taxon>Rhabditina</taxon>
        <taxon>Rhabditomorpha</taxon>
        <taxon>Strongyloidea</taxon>
        <taxon>Ancylostomatidae</taxon>
        <taxon>Bunostominae</taxon>
        <taxon>Necator</taxon>
    </lineage>
</organism>
<keyword evidence="4" id="KW-1185">Reference proteome</keyword>
<keyword evidence="2" id="KW-0812">Transmembrane</keyword>
<protein>
    <submittedName>
        <fullName evidence="3">Uncharacterized protein</fullName>
    </submittedName>
</protein>
<evidence type="ECO:0000256" key="2">
    <source>
        <dbReference type="SAM" id="Phobius"/>
    </source>
</evidence>
<gene>
    <name evidence="3" type="primary">Necator_chrIII.g9416</name>
    <name evidence="3" type="ORF">RB195_008651</name>
</gene>
<sequence length="118" mass="13349">MVARKRPPGSSSGSKSGTQLDTPDIDKVPDPSIRSEKYDEEELDEIWYNVKTFFLGCFVFLLFGIMITSCAMGFWMLIAATLKKQGERQPKKANSRTGKKTPKMRNTKRCKAILLNKV</sequence>
<keyword evidence="2" id="KW-1133">Transmembrane helix</keyword>
<dbReference type="EMBL" id="JAVFWL010000003">
    <property type="protein sequence ID" value="KAK6740312.1"/>
    <property type="molecule type" value="Genomic_DNA"/>
</dbReference>
<reference evidence="3 4" key="1">
    <citation type="submission" date="2023-08" db="EMBL/GenBank/DDBJ databases">
        <title>A Necator americanus chromosomal reference genome.</title>
        <authorList>
            <person name="Ilik V."/>
            <person name="Petrzelkova K.J."/>
            <person name="Pardy F."/>
            <person name="Fuh T."/>
            <person name="Niatou-Singa F.S."/>
            <person name="Gouil Q."/>
            <person name="Baker L."/>
            <person name="Ritchie M.E."/>
            <person name="Jex A.R."/>
            <person name="Gazzola D."/>
            <person name="Li H."/>
            <person name="Toshio Fujiwara R."/>
            <person name="Zhan B."/>
            <person name="Aroian R.V."/>
            <person name="Pafco B."/>
            <person name="Schwarz E.M."/>
        </authorList>
    </citation>
    <scope>NUCLEOTIDE SEQUENCE [LARGE SCALE GENOMIC DNA]</scope>
    <source>
        <strain evidence="3 4">Aroian</strain>
        <tissue evidence="3">Whole animal</tissue>
    </source>
</reference>
<feature type="transmembrane region" description="Helical" evidence="2">
    <location>
        <begin position="53"/>
        <end position="82"/>
    </location>
</feature>